<dbReference type="InterPro" id="IPR018378">
    <property type="entry name" value="C-type_lectin_CS"/>
</dbReference>
<reference evidence="6" key="1">
    <citation type="submission" date="2025-08" db="UniProtKB">
        <authorList>
            <consortium name="RefSeq"/>
        </authorList>
    </citation>
    <scope>IDENTIFICATION</scope>
    <source>
        <tissue evidence="6">Testes</tissue>
    </source>
</reference>
<dbReference type="SUPFAM" id="SSF56436">
    <property type="entry name" value="C-type lectin-like"/>
    <property type="match status" value="3"/>
</dbReference>
<keyword evidence="2" id="KW-1015">Disulfide bond</keyword>
<accession>A0ABM0MMF3</accession>
<dbReference type="SMART" id="SM00034">
    <property type="entry name" value="CLECT"/>
    <property type="match status" value="2"/>
</dbReference>
<dbReference type="PANTHER" id="PTHR22799">
    <property type="entry name" value="TETRANECTIN-RELATED"/>
    <property type="match status" value="1"/>
</dbReference>
<gene>
    <name evidence="6" type="primary">LOC102809691</name>
</gene>
<dbReference type="PROSITE" id="PS50041">
    <property type="entry name" value="C_TYPE_LECTIN_2"/>
    <property type="match status" value="3"/>
</dbReference>
<dbReference type="InterPro" id="IPR016186">
    <property type="entry name" value="C-type_lectin-like/link_sf"/>
</dbReference>
<dbReference type="RefSeq" id="XP_006821194.1">
    <property type="nucleotide sequence ID" value="XM_006821131.1"/>
</dbReference>
<name>A0ABM0MMF3_SACKO</name>
<feature type="compositionally biased region" description="Polar residues" evidence="3">
    <location>
        <begin position="437"/>
        <end position="449"/>
    </location>
</feature>
<feature type="region of interest" description="Disordered" evidence="3">
    <location>
        <begin position="340"/>
        <end position="449"/>
    </location>
</feature>
<dbReference type="InterPro" id="IPR001304">
    <property type="entry name" value="C-type_lectin-like"/>
</dbReference>
<feature type="domain" description="C-type lectin" evidence="4">
    <location>
        <begin position="110"/>
        <end position="218"/>
    </location>
</feature>
<dbReference type="InterPro" id="IPR016187">
    <property type="entry name" value="CTDL_fold"/>
</dbReference>
<evidence type="ECO:0000313" key="6">
    <source>
        <dbReference type="RefSeq" id="XP_006821194.1"/>
    </source>
</evidence>
<dbReference type="CDD" id="cd00037">
    <property type="entry name" value="CLECT"/>
    <property type="match status" value="3"/>
</dbReference>
<evidence type="ECO:0000313" key="5">
    <source>
        <dbReference type="Proteomes" id="UP000694865"/>
    </source>
</evidence>
<dbReference type="PROSITE" id="PS00615">
    <property type="entry name" value="C_TYPE_LECTIN_1"/>
    <property type="match status" value="2"/>
</dbReference>
<feature type="compositionally biased region" description="Polar residues" evidence="3">
    <location>
        <begin position="417"/>
        <end position="427"/>
    </location>
</feature>
<dbReference type="GeneID" id="102809691"/>
<keyword evidence="1" id="KW-0430">Lectin</keyword>
<dbReference type="Pfam" id="PF00059">
    <property type="entry name" value="Lectin_C"/>
    <property type="match status" value="3"/>
</dbReference>
<keyword evidence="5" id="KW-1185">Reference proteome</keyword>
<dbReference type="Gene3D" id="3.10.100.10">
    <property type="entry name" value="Mannose-Binding Protein A, subunit A"/>
    <property type="match status" value="3"/>
</dbReference>
<dbReference type="Proteomes" id="UP000694865">
    <property type="component" value="Unplaced"/>
</dbReference>
<feature type="domain" description="C-type lectin" evidence="4">
    <location>
        <begin position="223"/>
        <end position="337"/>
    </location>
</feature>
<protein>
    <submittedName>
        <fullName evidence="6">Macrophage mannose receptor 1-like</fullName>
    </submittedName>
</protein>
<evidence type="ECO:0000256" key="3">
    <source>
        <dbReference type="SAM" id="MobiDB-lite"/>
    </source>
</evidence>
<feature type="domain" description="C-type lectin" evidence="4">
    <location>
        <begin position="1"/>
        <end position="94"/>
    </location>
</feature>
<dbReference type="InterPro" id="IPR051663">
    <property type="entry name" value="CLec_Tetranectin-domain"/>
</dbReference>
<proteinExistence type="predicted"/>
<evidence type="ECO:0000259" key="4">
    <source>
        <dbReference type="PROSITE" id="PS50041"/>
    </source>
</evidence>
<evidence type="ECO:0000256" key="1">
    <source>
        <dbReference type="ARBA" id="ARBA00022734"/>
    </source>
</evidence>
<dbReference type="PANTHER" id="PTHR22799:SF6">
    <property type="entry name" value="C-TYPE LECTIN DOMAIN FAMILY 4 MEMBER M-LIKE"/>
    <property type="match status" value="1"/>
</dbReference>
<organism evidence="5 6">
    <name type="scientific">Saccoglossus kowalevskii</name>
    <name type="common">Acorn worm</name>
    <dbReference type="NCBI Taxonomy" id="10224"/>
    <lineage>
        <taxon>Eukaryota</taxon>
        <taxon>Metazoa</taxon>
        <taxon>Hemichordata</taxon>
        <taxon>Enteropneusta</taxon>
        <taxon>Harrimaniidae</taxon>
        <taxon>Saccoglossus</taxon>
    </lineage>
</organism>
<sequence>MDQGMMLIDLKDENVHHTLLDKMQQQGITNENIWIGPRTVGNLLLTMSGSVATYQPFAENQPDGDGPCVHFWNNHKGQKLNDISCNNAFMYVCERQDDEMKSMVEILDSLDVNEYKVQWDESGLACANKGIQLAKDDSQVAHMSLLNKLLLDDVTADMWIDVLKQGSDIVSSDGQVQSYRAFHPGQPDGNGDCIQLWSPHKHQWDDDSCTRTKGYICQGDISISDNQYYIFTDKKKYSEAAKSCMDQGMMLIDLKDENVHHTLLDKMQQQGITNENIWIGSRTVGGLFLTMSGSVATYEPFAENQPDGDGPCVHLWSPHKHQWDDDSCTRTKGYICQREIEAPTLEPTQEPTEEPTKEPTQEPTEARTQAPPKIQTEAVDGKTEPPTALPTIIHTSQEAHRAQQQKHSSASESTSSKKIFQTTGPESSQREEVVTSPFHSKNMFNVLQQ</sequence>
<evidence type="ECO:0000256" key="2">
    <source>
        <dbReference type="ARBA" id="ARBA00023157"/>
    </source>
</evidence>